<dbReference type="InterPro" id="IPR051044">
    <property type="entry name" value="MAG_DAG_Lipase"/>
</dbReference>
<dbReference type="KEGG" id="nno:NONO_c29970"/>
<dbReference type="HOGENOM" id="CLU_026209_7_2_11"/>
<name>W5TF47_9NOCA</name>
<evidence type="ECO:0000259" key="1">
    <source>
        <dbReference type="Pfam" id="PF12146"/>
    </source>
</evidence>
<dbReference type="InterPro" id="IPR029058">
    <property type="entry name" value="AB_hydrolase_fold"/>
</dbReference>
<dbReference type="Pfam" id="PF12146">
    <property type="entry name" value="Hydrolase_4"/>
    <property type="match status" value="1"/>
</dbReference>
<accession>W5TF47</accession>
<dbReference type="InterPro" id="IPR022742">
    <property type="entry name" value="Hydrolase_4"/>
</dbReference>
<dbReference type="PATRIC" id="fig|1415166.3.peg.3071"/>
<dbReference type="GO" id="GO:0016787">
    <property type="term" value="F:hydrolase activity"/>
    <property type="evidence" value="ECO:0007669"/>
    <property type="project" value="UniProtKB-KW"/>
</dbReference>
<feature type="domain" description="Serine aminopeptidase S33" evidence="1">
    <location>
        <begin position="10"/>
        <end position="120"/>
    </location>
</feature>
<keyword evidence="2" id="KW-0378">Hydrolase</keyword>
<dbReference type="STRING" id="1415166.NONO_c29970"/>
<organism evidence="2 3">
    <name type="scientific">Nocardia nova SH22a</name>
    <dbReference type="NCBI Taxonomy" id="1415166"/>
    <lineage>
        <taxon>Bacteria</taxon>
        <taxon>Bacillati</taxon>
        <taxon>Actinomycetota</taxon>
        <taxon>Actinomycetes</taxon>
        <taxon>Mycobacteriales</taxon>
        <taxon>Nocardiaceae</taxon>
        <taxon>Nocardia</taxon>
    </lineage>
</organism>
<dbReference type="Gene3D" id="3.40.50.1820">
    <property type="entry name" value="alpha/beta hydrolase"/>
    <property type="match status" value="2"/>
</dbReference>
<dbReference type="eggNOG" id="COG2267">
    <property type="taxonomic scope" value="Bacteria"/>
</dbReference>
<evidence type="ECO:0000313" key="3">
    <source>
        <dbReference type="Proteomes" id="UP000019150"/>
    </source>
</evidence>
<sequence length="221" mass="23714">MHYRVWPAGSPHTVAVLLHGLGQCSADYHRFARALNRCGITVFGIDQIGHGLSEGEWHAMAPIEDLASNASALIGLAAAEHPHLPFVLIGHSLGAGTAVVALAEEPGASARIARVVLLGTPEQVPVQGYSPPPVPTLVLHGADDRRAPIAPIRAWAGTSPTCRLIEIDDAGHDLLHEPVHRRLTREIIEFARAEDDRVPVRSRDVHRPRTVGRSAVGVPVR</sequence>
<dbReference type="AlphaFoldDB" id="W5TF47"/>
<dbReference type="Proteomes" id="UP000019150">
    <property type="component" value="Chromosome"/>
</dbReference>
<reference evidence="2 3" key="1">
    <citation type="journal article" date="2014" name="Appl. Environ. Microbiol.">
        <title>Insights into the Microbial Degradation of Rubber and Gutta-Percha by Analysis of the Complete Genome of Nocardia nova SH22a.</title>
        <authorList>
            <person name="Luo Q."/>
            <person name="Hiessl S."/>
            <person name="Poehlein A."/>
            <person name="Daniel R."/>
            <person name="Steinbuchel A."/>
        </authorList>
    </citation>
    <scope>NUCLEOTIDE SEQUENCE [LARGE SCALE GENOMIC DNA]</scope>
    <source>
        <strain evidence="2">SH22a</strain>
    </source>
</reference>
<gene>
    <name evidence="2" type="ORF">NONO_c29970</name>
</gene>
<keyword evidence="3" id="KW-1185">Reference proteome</keyword>
<evidence type="ECO:0000313" key="2">
    <source>
        <dbReference type="EMBL" id="AHH17784.1"/>
    </source>
</evidence>
<dbReference type="EMBL" id="CP006850">
    <property type="protein sequence ID" value="AHH17784.1"/>
    <property type="molecule type" value="Genomic_DNA"/>
</dbReference>
<dbReference type="SUPFAM" id="SSF53474">
    <property type="entry name" value="alpha/beta-Hydrolases"/>
    <property type="match status" value="1"/>
</dbReference>
<proteinExistence type="predicted"/>
<protein>
    <submittedName>
        <fullName evidence="2">Alpha/beta hydrolase family protein</fullName>
    </submittedName>
</protein>
<dbReference type="PANTHER" id="PTHR11614">
    <property type="entry name" value="PHOSPHOLIPASE-RELATED"/>
    <property type="match status" value="1"/>
</dbReference>